<gene>
    <name evidence="1" type="ORF">NQ315_004129</name>
</gene>
<reference evidence="1 2" key="1">
    <citation type="journal article" date="2023" name="Insect Mol. Biol.">
        <title>Genome sequencing provides insights into the evolution of gene families encoding plant cell wall-degrading enzymes in longhorned beetles.</title>
        <authorList>
            <person name="Shin N.R."/>
            <person name="Okamura Y."/>
            <person name="Kirsch R."/>
            <person name="Pauchet Y."/>
        </authorList>
    </citation>
    <scope>NUCLEOTIDE SEQUENCE [LARGE SCALE GENOMIC DNA]</scope>
    <source>
        <strain evidence="1">EAD_L_NR</strain>
    </source>
</reference>
<comment type="caution">
    <text evidence="1">The sequence shown here is derived from an EMBL/GenBank/DDBJ whole genome shotgun (WGS) entry which is preliminary data.</text>
</comment>
<dbReference type="Proteomes" id="UP001159042">
    <property type="component" value="Unassembled WGS sequence"/>
</dbReference>
<dbReference type="Pfam" id="PF15932">
    <property type="entry name" value="DUF4748"/>
    <property type="match status" value="1"/>
</dbReference>
<keyword evidence="2" id="KW-1185">Reference proteome</keyword>
<evidence type="ECO:0000313" key="1">
    <source>
        <dbReference type="EMBL" id="KAJ8922192.1"/>
    </source>
</evidence>
<protein>
    <submittedName>
        <fullName evidence="1">Uncharacterized protein</fullName>
    </submittedName>
</protein>
<dbReference type="EMBL" id="JANEYG010000007">
    <property type="protein sequence ID" value="KAJ8922192.1"/>
    <property type="molecule type" value="Genomic_DNA"/>
</dbReference>
<dbReference type="InterPro" id="IPR031833">
    <property type="entry name" value="DUF4748"/>
</dbReference>
<evidence type="ECO:0000313" key="2">
    <source>
        <dbReference type="Proteomes" id="UP001159042"/>
    </source>
</evidence>
<accession>A0AAV8W7T3</accession>
<proteinExistence type="predicted"/>
<name>A0AAV8W7T3_9CUCU</name>
<organism evidence="1 2">
    <name type="scientific">Exocentrus adspersus</name>
    <dbReference type="NCBI Taxonomy" id="1586481"/>
    <lineage>
        <taxon>Eukaryota</taxon>
        <taxon>Metazoa</taxon>
        <taxon>Ecdysozoa</taxon>
        <taxon>Arthropoda</taxon>
        <taxon>Hexapoda</taxon>
        <taxon>Insecta</taxon>
        <taxon>Pterygota</taxon>
        <taxon>Neoptera</taxon>
        <taxon>Endopterygota</taxon>
        <taxon>Coleoptera</taxon>
        <taxon>Polyphaga</taxon>
        <taxon>Cucujiformia</taxon>
        <taxon>Chrysomeloidea</taxon>
        <taxon>Cerambycidae</taxon>
        <taxon>Lamiinae</taxon>
        <taxon>Acanthocinini</taxon>
        <taxon>Exocentrus</taxon>
    </lineage>
</organism>
<sequence length="60" mass="7073">MFKYATDKKALVTVAGIYSFYLAKTSVDKRRYETMKVRERMRQANSGEYEPSYRKFSTSS</sequence>
<dbReference type="AlphaFoldDB" id="A0AAV8W7T3"/>